<name>A0A5A7S7P5_9NOCA</name>
<evidence type="ECO:0000256" key="1">
    <source>
        <dbReference type="SAM" id="Phobius"/>
    </source>
</evidence>
<proteinExistence type="predicted"/>
<dbReference type="Pfam" id="PF01569">
    <property type="entry name" value="PAP2"/>
    <property type="match status" value="1"/>
</dbReference>
<dbReference type="AlphaFoldDB" id="A0A5A7S7P5"/>
<dbReference type="PANTHER" id="PTHR14969:SF13">
    <property type="entry name" value="AT30094P"/>
    <property type="match status" value="1"/>
</dbReference>
<protein>
    <submittedName>
        <fullName evidence="3">Phosphatase PAP2 family protein</fullName>
    </submittedName>
</protein>
<dbReference type="InterPro" id="IPR000326">
    <property type="entry name" value="PAP2/HPO"/>
</dbReference>
<accession>A0A5A7S7P5</accession>
<dbReference type="Proteomes" id="UP000322244">
    <property type="component" value="Unassembled WGS sequence"/>
</dbReference>
<reference evidence="3 4" key="1">
    <citation type="submission" date="2019-07" db="EMBL/GenBank/DDBJ databases">
        <title>Rhodococcus cavernicolus sp. nov., isolated from a cave.</title>
        <authorList>
            <person name="Lee S.D."/>
        </authorList>
    </citation>
    <scope>NUCLEOTIDE SEQUENCE [LARGE SCALE GENOMIC DNA]</scope>
    <source>
        <strain evidence="3 4">C1-24</strain>
    </source>
</reference>
<evidence type="ECO:0000259" key="2">
    <source>
        <dbReference type="SMART" id="SM00014"/>
    </source>
</evidence>
<dbReference type="CDD" id="cd03392">
    <property type="entry name" value="PAP2_like_2"/>
    <property type="match status" value="1"/>
</dbReference>
<dbReference type="Gene3D" id="1.20.144.10">
    <property type="entry name" value="Phosphatidic acid phosphatase type 2/haloperoxidase"/>
    <property type="match status" value="2"/>
</dbReference>
<dbReference type="EMBL" id="VLNY01000011">
    <property type="protein sequence ID" value="KAA0021219.1"/>
    <property type="molecule type" value="Genomic_DNA"/>
</dbReference>
<keyword evidence="4" id="KW-1185">Reference proteome</keyword>
<feature type="domain" description="Phosphatidic acid phosphatase type 2/haloperoxidase" evidence="2">
    <location>
        <begin position="54"/>
        <end position="166"/>
    </location>
</feature>
<organism evidence="3 4">
    <name type="scientific">Antrihabitans cavernicola</name>
    <dbReference type="NCBI Taxonomy" id="2495913"/>
    <lineage>
        <taxon>Bacteria</taxon>
        <taxon>Bacillati</taxon>
        <taxon>Actinomycetota</taxon>
        <taxon>Actinomycetes</taxon>
        <taxon>Mycobacteriales</taxon>
        <taxon>Nocardiaceae</taxon>
        <taxon>Antrihabitans</taxon>
    </lineage>
</organism>
<evidence type="ECO:0000313" key="4">
    <source>
        <dbReference type="Proteomes" id="UP000322244"/>
    </source>
</evidence>
<feature type="transmembrane region" description="Helical" evidence="1">
    <location>
        <begin position="95"/>
        <end position="114"/>
    </location>
</feature>
<gene>
    <name evidence="3" type="ORF">FOY51_20145</name>
</gene>
<keyword evidence="1" id="KW-0472">Membrane</keyword>
<dbReference type="SUPFAM" id="SSF48317">
    <property type="entry name" value="Acid phosphatase/Vanadium-dependent haloperoxidase"/>
    <property type="match status" value="1"/>
</dbReference>
<feature type="transmembrane region" description="Helical" evidence="1">
    <location>
        <begin position="126"/>
        <end position="145"/>
    </location>
</feature>
<sequence>MMDQRVLDWVVAHRTPWLTDGFMFVTNVGGVVGMTLVASLLTLALLVRNHRLDALLVGGSMLSGWLVMNLVKLLIGRDRPPFPQRLVEEASSAMPSGHAMLSAVLVCVVGAVIFRLRPPRNPVPMYILLGAITTLDGVSRVYLGAHWLTDVLVGWALGVAWAMAWIRGLR</sequence>
<feature type="transmembrane region" description="Helical" evidence="1">
    <location>
        <begin position="151"/>
        <end position="169"/>
    </location>
</feature>
<keyword evidence="1" id="KW-0812">Transmembrane</keyword>
<comment type="caution">
    <text evidence="3">The sequence shown here is derived from an EMBL/GenBank/DDBJ whole genome shotgun (WGS) entry which is preliminary data.</text>
</comment>
<keyword evidence="1" id="KW-1133">Transmembrane helix</keyword>
<dbReference type="OrthoDB" id="5289372at2"/>
<dbReference type="RefSeq" id="WP_149432052.1">
    <property type="nucleotide sequence ID" value="NZ_VLNY01000011.1"/>
</dbReference>
<dbReference type="PANTHER" id="PTHR14969">
    <property type="entry name" value="SPHINGOSINE-1-PHOSPHATE PHOSPHOHYDROLASE"/>
    <property type="match status" value="1"/>
</dbReference>
<dbReference type="InterPro" id="IPR036938">
    <property type="entry name" value="PAP2/HPO_sf"/>
</dbReference>
<feature type="transmembrane region" description="Helical" evidence="1">
    <location>
        <begin position="22"/>
        <end position="47"/>
    </location>
</feature>
<evidence type="ECO:0000313" key="3">
    <source>
        <dbReference type="EMBL" id="KAA0021219.1"/>
    </source>
</evidence>
<dbReference type="SMART" id="SM00014">
    <property type="entry name" value="acidPPc"/>
    <property type="match status" value="1"/>
</dbReference>
<feature type="transmembrane region" description="Helical" evidence="1">
    <location>
        <begin position="54"/>
        <end position="75"/>
    </location>
</feature>